<evidence type="ECO:0000313" key="1">
    <source>
        <dbReference type="EMBL" id="GFY66146.1"/>
    </source>
</evidence>
<name>A0A8X6Y4Z1_9ARAC</name>
<keyword evidence="2" id="KW-1185">Reference proteome</keyword>
<comment type="caution">
    <text evidence="1">The sequence shown here is derived from an EMBL/GenBank/DDBJ whole genome shotgun (WGS) entry which is preliminary data.</text>
</comment>
<evidence type="ECO:0000313" key="2">
    <source>
        <dbReference type="Proteomes" id="UP000886998"/>
    </source>
</evidence>
<dbReference type="EMBL" id="BMAV01015847">
    <property type="protein sequence ID" value="GFY66146.1"/>
    <property type="molecule type" value="Genomic_DNA"/>
</dbReference>
<accession>A0A8X6Y4Z1</accession>
<dbReference type="Proteomes" id="UP000886998">
    <property type="component" value="Unassembled WGS sequence"/>
</dbReference>
<reference evidence="1" key="1">
    <citation type="submission" date="2020-08" db="EMBL/GenBank/DDBJ databases">
        <title>Multicomponent nature underlies the extraordinary mechanical properties of spider dragline silk.</title>
        <authorList>
            <person name="Kono N."/>
            <person name="Nakamura H."/>
            <person name="Mori M."/>
            <person name="Yoshida Y."/>
            <person name="Ohtoshi R."/>
            <person name="Malay A.D."/>
            <person name="Moran D.A.P."/>
            <person name="Tomita M."/>
            <person name="Numata K."/>
            <person name="Arakawa K."/>
        </authorList>
    </citation>
    <scope>NUCLEOTIDE SEQUENCE</scope>
</reference>
<dbReference type="AlphaFoldDB" id="A0A8X6Y4Z1"/>
<organism evidence="1 2">
    <name type="scientific">Trichonephila inaurata madagascariensis</name>
    <dbReference type="NCBI Taxonomy" id="2747483"/>
    <lineage>
        <taxon>Eukaryota</taxon>
        <taxon>Metazoa</taxon>
        <taxon>Ecdysozoa</taxon>
        <taxon>Arthropoda</taxon>
        <taxon>Chelicerata</taxon>
        <taxon>Arachnida</taxon>
        <taxon>Araneae</taxon>
        <taxon>Araneomorphae</taxon>
        <taxon>Entelegynae</taxon>
        <taxon>Araneoidea</taxon>
        <taxon>Nephilidae</taxon>
        <taxon>Trichonephila</taxon>
        <taxon>Trichonephila inaurata</taxon>
    </lineage>
</organism>
<sequence>MTRRGGSKVKKDHSDMRRTRRSVFTCSVHPITEDTKTVNSVLINRTYAHGETFPITPTVDAIEYCAWSLIQRECRARFKRFQSIDCDSGCLYPLLIVQCALFFNPRTISMNPKKI</sequence>
<gene>
    <name evidence="1" type="ORF">TNIN_295871</name>
</gene>
<proteinExistence type="predicted"/>
<protein>
    <submittedName>
        <fullName evidence="1">Uncharacterized protein</fullName>
    </submittedName>
</protein>